<evidence type="ECO:0000259" key="5">
    <source>
        <dbReference type="PROSITE" id="PS50931"/>
    </source>
</evidence>
<dbReference type="Proteomes" id="UP000621859">
    <property type="component" value="Unassembled WGS sequence"/>
</dbReference>
<proteinExistence type="inferred from homology"/>
<dbReference type="PANTHER" id="PTHR30126">
    <property type="entry name" value="HTH-TYPE TRANSCRIPTIONAL REGULATOR"/>
    <property type="match status" value="1"/>
</dbReference>
<name>A0ABQ2PR59_9NEIS</name>
<dbReference type="InterPro" id="IPR000847">
    <property type="entry name" value="LysR_HTH_N"/>
</dbReference>
<comment type="similarity">
    <text evidence="1">Belongs to the LysR transcriptional regulatory family.</text>
</comment>
<evidence type="ECO:0000256" key="1">
    <source>
        <dbReference type="ARBA" id="ARBA00009437"/>
    </source>
</evidence>
<dbReference type="SUPFAM" id="SSF53850">
    <property type="entry name" value="Periplasmic binding protein-like II"/>
    <property type="match status" value="1"/>
</dbReference>
<keyword evidence="4" id="KW-0804">Transcription</keyword>
<evidence type="ECO:0000256" key="2">
    <source>
        <dbReference type="ARBA" id="ARBA00023015"/>
    </source>
</evidence>
<dbReference type="InterPro" id="IPR005119">
    <property type="entry name" value="LysR_subst-bd"/>
</dbReference>
<protein>
    <submittedName>
        <fullName evidence="6">Protein GbuR</fullName>
    </submittedName>
</protein>
<dbReference type="Gene3D" id="1.10.10.10">
    <property type="entry name" value="Winged helix-like DNA-binding domain superfamily/Winged helix DNA-binding domain"/>
    <property type="match status" value="1"/>
</dbReference>
<dbReference type="SUPFAM" id="SSF46785">
    <property type="entry name" value="Winged helix' DNA-binding domain"/>
    <property type="match status" value="1"/>
</dbReference>
<keyword evidence="7" id="KW-1185">Reference proteome</keyword>
<keyword evidence="2" id="KW-0805">Transcription regulation</keyword>
<comment type="caution">
    <text evidence="6">The sequence shown here is derived from an EMBL/GenBank/DDBJ whole genome shotgun (WGS) entry which is preliminary data.</text>
</comment>
<evidence type="ECO:0000313" key="6">
    <source>
        <dbReference type="EMBL" id="GGP28123.1"/>
    </source>
</evidence>
<dbReference type="CDD" id="cd05466">
    <property type="entry name" value="PBP2_LTTR_substrate"/>
    <property type="match status" value="1"/>
</dbReference>
<dbReference type="InterPro" id="IPR036388">
    <property type="entry name" value="WH-like_DNA-bd_sf"/>
</dbReference>
<evidence type="ECO:0000313" key="7">
    <source>
        <dbReference type="Proteomes" id="UP000621859"/>
    </source>
</evidence>
<dbReference type="EMBL" id="BMLY01000010">
    <property type="protein sequence ID" value="GGP28123.1"/>
    <property type="molecule type" value="Genomic_DNA"/>
</dbReference>
<feature type="domain" description="HTH lysR-type" evidence="5">
    <location>
        <begin position="24"/>
        <end position="81"/>
    </location>
</feature>
<dbReference type="Pfam" id="PF03466">
    <property type="entry name" value="LysR_substrate"/>
    <property type="match status" value="1"/>
</dbReference>
<dbReference type="Gene3D" id="3.40.190.10">
    <property type="entry name" value="Periplasmic binding protein-like II"/>
    <property type="match status" value="1"/>
</dbReference>
<keyword evidence="3" id="KW-0238">DNA-binding</keyword>
<evidence type="ECO:0000256" key="3">
    <source>
        <dbReference type="ARBA" id="ARBA00023125"/>
    </source>
</evidence>
<organism evidence="6 7">
    <name type="scientific">Silvimonas amylolytica</name>
    <dbReference type="NCBI Taxonomy" id="449663"/>
    <lineage>
        <taxon>Bacteria</taxon>
        <taxon>Pseudomonadati</taxon>
        <taxon>Pseudomonadota</taxon>
        <taxon>Betaproteobacteria</taxon>
        <taxon>Neisseriales</taxon>
        <taxon>Chitinibacteraceae</taxon>
        <taxon>Silvimonas</taxon>
    </lineage>
</organism>
<sequence length="347" mass="38038">MGAIQVVHVLSVFPSGVNMVISDIDLRLLRVFRAVVEAGGFSNAQALLNISQSTISTQMSQLETRLGFTLCHRGRSGFRLTDQGDLMYRQVVQLFQSLQQFQLQADELKGGLCGHLRIGMIDSIITDPACPVSRALAEFARKPNNAVHVSLQVMSPQELEAQLLDNRIDVAFGIFCSPLSGLTYQPLYRERDLLVCHHSHPLATMSSGPSLAREISRARKVIRTFLGTQELVPLDTDADTIFATVTNVEAAALLIRSGAYIGFLPEHYAQHWIEQGDMVALLPGQCTRYSDFSLVTRAHQPTPSRSLAGFLQSVDVVLADMGAEGKGAAHDRVRTHFAQADVNIEAL</sequence>
<accession>A0ABQ2PR59</accession>
<evidence type="ECO:0000256" key="4">
    <source>
        <dbReference type="ARBA" id="ARBA00023163"/>
    </source>
</evidence>
<gene>
    <name evidence="6" type="primary">gbuR</name>
    <name evidence="6" type="ORF">GCM10010971_39420</name>
</gene>
<dbReference type="PANTHER" id="PTHR30126:SF98">
    <property type="entry name" value="HTH-TYPE TRANSCRIPTIONAL ACTIVATOR BAUR"/>
    <property type="match status" value="1"/>
</dbReference>
<dbReference type="InterPro" id="IPR036390">
    <property type="entry name" value="WH_DNA-bd_sf"/>
</dbReference>
<dbReference type="Pfam" id="PF00126">
    <property type="entry name" value="HTH_1"/>
    <property type="match status" value="1"/>
</dbReference>
<reference evidence="7" key="1">
    <citation type="journal article" date="2019" name="Int. J. Syst. Evol. Microbiol.">
        <title>The Global Catalogue of Microorganisms (GCM) 10K type strain sequencing project: providing services to taxonomists for standard genome sequencing and annotation.</title>
        <authorList>
            <consortium name="The Broad Institute Genomics Platform"/>
            <consortium name="The Broad Institute Genome Sequencing Center for Infectious Disease"/>
            <person name="Wu L."/>
            <person name="Ma J."/>
        </authorList>
    </citation>
    <scope>NUCLEOTIDE SEQUENCE [LARGE SCALE GENOMIC DNA]</scope>
    <source>
        <strain evidence="7">CGMCC 1.8860</strain>
    </source>
</reference>
<dbReference type="PROSITE" id="PS50931">
    <property type="entry name" value="HTH_LYSR"/>
    <property type="match status" value="1"/>
</dbReference>